<feature type="domain" description="Wall-associated receptor kinase galacturonan-binding" evidence="7">
    <location>
        <begin position="9"/>
        <end position="64"/>
    </location>
</feature>
<accession>A0AAV9ATX9</accession>
<keyword evidence="8" id="KW-0418">Kinase</keyword>
<evidence type="ECO:0000313" key="8">
    <source>
        <dbReference type="EMBL" id="KAK1267575.1"/>
    </source>
</evidence>
<evidence type="ECO:0000256" key="2">
    <source>
        <dbReference type="ARBA" id="ARBA00022679"/>
    </source>
</evidence>
<dbReference type="Pfam" id="PF08488">
    <property type="entry name" value="WAK"/>
    <property type="match status" value="1"/>
</dbReference>
<gene>
    <name evidence="8" type="ORF">QJS04_geneDACA000298</name>
</gene>
<dbReference type="InterPro" id="IPR013695">
    <property type="entry name" value="WAK"/>
</dbReference>
<keyword evidence="8" id="KW-0675">Receptor</keyword>
<keyword evidence="5" id="KW-0325">Glycoprotein</keyword>
<reference evidence="8" key="1">
    <citation type="journal article" date="2023" name="Nat. Commun.">
        <title>Diploid and tetraploid genomes of Acorus and the evolution of monocots.</title>
        <authorList>
            <person name="Ma L."/>
            <person name="Liu K.W."/>
            <person name="Li Z."/>
            <person name="Hsiao Y.Y."/>
            <person name="Qi Y."/>
            <person name="Fu T."/>
            <person name="Tang G.D."/>
            <person name="Zhang D."/>
            <person name="Sun W.H."/>
            <person name="Liu D.K."/>
            <person name="Li Y."/>
            <person name="Chen G.Z."/>
            <person name="Liu X.D."/>
            <person name="Liao X.Y."/>
            <person name="Jiang Y.T."/>
            <person name="Yu X."/>
            <person name="Hao Y."/>
            <person name="Huang J."/>
            <person name="Zhao X.W."/>
            <person name="Ke S."/>
            <person name="Chen Y.Y."/>
            <person name="Wu W.L."/>
            <person name="Hsu J.L."/>
            <person name="Lin Y.F."/>
            <person name="Huang M.D."/>
            <person name="Li C.Y."/>
            <person name="Huang L."/>
            <person name="Wang Z.W."/>
            <person name="Zhao X."/>
            <person name="Zhong W.Y."/>
            <person name="Peng D.H."/>
            <person name="Ahmad S."/>
            <person name="Lan S."/>
            <person name="Zhang J.S."/>
            <person name="Tsai W.C."/>
            <person name="Van de Peer Y."/>
            <person name="Liu Z.J."/>
        </authorList>
    </citation>
    <scope>NUCLEOTIDE SEQUENCE</scope>
    <source>
        <strain evidence="8">SCP</strain>
    </source>
</reference>
<comment type="caution">
    <text evidence="8">The sequence shown here is derived from an EMBL/GenBank/DDBJ whole genome shotgun (WGS) entry which is preliminary data.</text>
</comment>
<dbReference type="GO" id="GO:0016020">
    <property type="term" value="C:membrane"/>
    <property type="evidence" value="ECO:0007669"/>
    <property type="project" value="UniProtKB-SubCell"/>
</dbReference>
<reference evidence="8" key="2">
    <citation type="submission" date="2023-06" db="EMBL/GenBank/DDBJ databases">
        <authorList>
            <person name="Ma L."/>
            <person name="Liu K.-W."/>
            <person name="Li Z."/>
            <person name="Hsiao Y.-Y."/>
            <person name="Qi Y."/>
            <person name="Fu T."/>
            <person name="Tang G."/>
            <person name="Zhang D."/>
            <person name="Sun W.-H."/>
            <person name="Liu D.-K."/>
            <person name="Li Y."/>
            <person name="Chen G.-Z."/>
            <person name="Liu X.-D."/>
            <person name="Liao X.-Y."/>
            <person name="Jiang Y.-T."/>
            <person name="Yu X."/>
            <person name="Hao Y."/>
            <person name="Huang J."/>
            <person name="Zhao X.-W."/>
            <person name="Ke S."/>
            <person name="Chen Y.-Y."/>
            <person name="Wu W.-L."/>
            <person name="Hsu J.-L."/>
            <person name="Lin Y.-F."/>
            <person name="Huang M.-D."/>
            <person name="Li C.-Y."/>
            <person name="Huang L."/>
            <person name="Wang Z.-W."/>
            <person name="Zhao X."/>
            <person name="Zhong W.-Y."/>
            <person name="Peng D.-H."/>
            <person name="Ahmad S."/>
            <person name="Lan S."/>
            <person name="Zhang J.-S."/>
            <person name="Tsai W.-C."/>
            <person name="Van De Peer Y."/>
            <person name="Liu Z.-J."/>
        </authorList>
    </citation>
    <scope>NUCLEOTIDE SEQUENCE</scope>
    <source>
        <strain evidence="8">SCP</strain>
        <tissue evidence="8">Leaves</tissue>
    </source>
</reference>
<dbReference type="PANTHER" id="PTHR33491">
    <property type="entry name" value="OSJNBA0016N04.9 PROTEIN"/>
    <property type="match status" value="1"/>
</dbReference>
<evidence type="ECO:0000256" key="3">
    <source>
        <dbReference type="ARBA" id="ARBA00022729"/>
    </source>
</evidence>
<dbReference type="GO" id="GO:0030247">
    <property type="term" value="F:polysaccharide binding"/>
    <property type="evidence" value="ECO:0007669"/>
    <property type="project" value="InterPro"/>
</dbReference>
<dbReference type="Proteomes" id="UP001179952">
    <property type="component" value="Unassembled WGS sequence"/>
</dbReference>
<dbReference type="Pfam" id="PF13947">
    <property type="entry name" value="GUB_WAK_bind"/>
    <property type="match status" value="1"/>
</dbReference>
<evidence type="ECO:0000256" key="1">
    <source>
        <dbReference type="ARBA" id="ARBA00004479"/>
    </source>
</evidence>
<keyword evidence="4" id="KW-1015">Disulfide bond</keyword>
<dbReference type="AlphaFoldDB" id="A0AAV9ATX9"/>
<evidence type="ECO:0000256" key="5">
    <source>
        <dbReference type="ARBA" id="ARBA00023180"/>
    </source>
</evidence>
<proteinExistence type="predicted"/>
<evidence type="ECO:0000256" key="4">
    <source>
        <dbReference type="ARBA" id="ARBA00023157"/>
    </source>
</evidence>
<keyword evidence="2" id="KW-0808">Transferase</keyword>
<keyword evidence="9" id="KW-1185">Reference proteome</keyword>
<keyword evidence="3" id="KW-0732">Signal</keyword>
<sequence length="254" mass="28607">MASQVKPGCQDKCGDICIPYPFGIGENCSREGFGIDCKTTDHGRYVPYISGGNIEIRNISLINKLSTFKLRTDGPYTLSNTQNKFTMLGCDTHASIQRTHCNGFGCCQTSIPKGIKKIEIEIDSYNNHSTVYDFNPCRYAFLTFHTDWKWFSFNGLPDLSREFYEKHKGRANLVLDWAIGNRTCEEAKRAVPDSDYACVSEKSDRYDSTNGPSYRCNCNSGYQGNPYLKGGCKGIIHSLNFMKSVIFKIIGYCD</sequence>
<name>A0AAV9ATX9_ACOGR</name>
<evidence type="ECO:0000313" key="9">
    <source>
        <dbReference type="Proteomes" id="UP001179952"/>
    </source>
</evidence>
<evidence type="ECO:0000259" key="6">
    <source>
        <dbReference type="Pfam" id="PF08488"/>
    </source>
</evidence>
<comment type="subcellular location">
    <subcellularLocation>
        <location evidence="1">Membrane</location>
        <topology evidence="1">Single-pass type I membrane protein</topology>
    </subcellularLocation>
</comment>
<evidence type="ECO:0000259" key="7">
    <source>
        <dbReference type="Pfam" id="PF13947"/>
    </source>
</evidence>
<organism evidence="8 9">
    <name type="scientific">Acorus gramineus</name>
    <name type="common">Dwarf sweet flag</name>
    <dbReference type="NCBI Taxonomy" id="55184"/>
    <lineage>
        <taxon>Eukaryota</taxon>
        <taxon>Viridiplantae</taxon>
        <taxon>Streptophyta</taxon>
        <taxon>Embryophyta</taxon>
        <taxon>Tracheophyta</taxon>
        <taxon>Spermatophyta</taxon>
        <taxon>Magnoliopsida</taxon>
        <taxon>Liliopsida</taxon>
        <taxon>Acoraceae</taxon>
        <taxon>Acorus</taxon>
    </lineage>
</organism>
<dbReference type="InterPro" id="IPR025287">
    <property type="entry name" value="WAK_GUB"/>
</dbReference>
<protein>
    <submittedName>
        <fullName evidence="8">Wall-associated receptor kinase 5</fullName>
    </submittedName>
</protein>
<feature type="domain" description="Wall-associated receptor kinase" evidence="6">
    <location>
        <begin position="99"/>
        <end position="144"/>
    </location>
</feature>
<dbReference type="GO" id="GO:0004674">
    <property type="term" value="F:protein serine/threonine kinase activity"/>
    <property type="evidence" value="ECO:0007669"/>
    <property type="project" value="InterPro"/>
</dbReference>
<dbReference type="EMBL" id="JAUJYN010000007">
    <property type="protein sequence ID" value="KAK1267575.1"/>
    <property type="molecule type" value="Genomic_DNA"/>
</dbReference>